<reference evidence="1 2" key="1">
    <citation type="journal article" date="2018" name="Sci. Rep.">
        <title>Genomic signatures of local adaptation to the degree of environmental predictability in rotifers.</title>
        <authorList>
            <person name="Franch-Gras L."/>
            <person name="Hahn C."/>
            <person name="Garcia-Roger E.M."/>
            <person name="Carmona M.J."/>
            <person name="Serra M."/>
            <person name="Gomez A."/>
        </authorList>
    </citation>
    <scope>NUCLEOTIDE SEQUENCE [LARGE SCALE GENOMIC DNA]</scope>
    <source>
        <strain evidence="1">HYR1</strain>
    </source>
</reference>
<dbReference type="AlphaFoldDB" id="A0A3M7SJD5"/>
<accession>A0A3M7SJD5</accession>
<evidence type="ECO:0000313" key="1">
    <source>
        <dbReference type="EMBL" id="RNA36014.1"/>
    </source>
</evidence>
<gene>
    <name evidence="1" type="ORF">BpHYR1_033317</name>
</gene>
<organism evidence="1 2">
    <name type="scientific">Brachionus plicatilis</name>
    <name type="common">Marine rotifer</name>
    <name type="synonym">Brachionus muelleri</name>
    <dbReference type="NCBI Taxonomy" id="10195"/>
    <lineage>
        <taxon>Eukaryota</taxon>
        <taxon>Metazoa</taxon>
        <taxon>Spiralia</taxon>
        <taxon>Gnathifera</taxon>
        <taxon>Rotifera</taxon>
        <taxon>Eurotatoria</taxon>
        <taxon>Monogononta</taxon>
        <taxon>Pseudotrocha</taxon>
        <taxon>Ploima</taxon>
        <taxon>Brachionidae</taxon>
        <taxon>Brachionus</taxon>
    </lineage>
</organism>
<dbReference type="EMBL" id="REGN01001255">
    <property type="protein sequence ID" value="RNA36014.1"/>
    <property type="molecule type" value="Genomic_DNA"/>
</dbReference>
<sequence>MKEYKKFVENQSLINYSRENLYHLKVHDIGNQSDDGRTLKMTYPMLLQFFNALSPDYYTLKNSEFTKIYLFQLEEDRSIAILEHVAFKTNN</sequence>
<evidence type="ECO:0000313" key="2">
    <source>
        <dbReference type="Proteomes" id="UP000276133"/>
    </source>
</evidence>
<dbReference type="Proteomes" id="UP000276133">
    <property type="component" value="Unassembled WGS sequence"/>
</dbReference>
<proteinExistence type="predicted"/>
<name>A0A3M7SJD5_BRAPC</name>
<keyword evidence="2" id="KW-1185">Reference proteome</keyword>
<protein>
    <submittedName>
        <fullName evidence="1">Uncharacterized protein</fullName>
    </submittedName>
</protein>
<comment type="caution">
    <text evidence="1">The sequence shown here is derived from an EMBL/GenBank/DDBJ whole genome shotgun (WGS) entry which is preliminary data.</text>
</comment>